<reference evidence="1" key="1">
    <citation type="submission" date="2020-10" db="EMBL/GenBank/DDBJ databases">
        <authorList>
            <person name="Gilroy R."/>
        </authorList>
    </citation>
    <scope>NUCLEOTIDE SEQUENCE</scope>
    <source>
        <strain evidence="1">6276</strain>
    </source>
</reference>
<name>A0A9D1EY03_9BACT</name>
<dbReference type="SUPFAM" id="SSF53300">
    <property type="entry name" value="vWA-like"/>
    <property type="match status" value="1"/>
</dbReference>
<sequence>MRSWIKLAISVAKYVLPTIPPQTRTALRVFGQNTPGLSCKATSKLTALASNNSNNIIKGLDSAEIGVMTPLTLALEQTVYVDFKPLYRNFGKKIILITDGEDTCGGNPCEFVKKLVKTRSDIVIDVIIINGSGALKCLSDETNGKYYNVQSEKEFVDAFSESLKTKPVQTPQSAPHYKFIPLNDDLMRDLF</sequence>
<accession>A0A9D1EY03</accession>
<gene>
    <name evidence="1" type="ORF">IAC10_02980</name>
</gene>
<dbReference type="EMBL" id="DVIU01000062">
    <property type="protein sequence ID" value="HIS35580.1"/>
    <property type="molecule type" value="Genomic_DNA"/>
</dbReference>
<comment type="caution">
    <text evidence="1">The sequence shown here is derived from an EMBL/GenBank/DDBJ whole genome shotgun (WGS) entry which is preliminary data.</text>
</comment>
<evidence type="ECO:0008006" key="3">
    <source>
        <dbReference type="Google" id="ProtNLM"/>
    </source>
</evidence>
<reference evidence="1" key="2">
    <citation type="journal article" date="2021" name="PeerJ">
        <title>Extensive microbial diversity within the chicken gut microbiome revealed by metagenomics and culture.</title>
        <authorList>
            <person name="Gilroy R."/>
            <person name="Ravi A."/>
            <person name="Getino M."/>
            <person name="Pursley I."/>
            <person name="Horton D.L."/>
            <person name="Alikhan N.F."/>
            <person name="Baker D."/>
            <person name="Gharbi K."/>
            <person name="Hall N."/>
            <person name="Watson M."/>
            <person name="Adriaenssens E.M."/>
            <person name="Foster-Nyarko E."/>
            <person name="Jarju S."/>
            <person name="Secka A."/>
            <person name="Antonio M."/>
            <person name="Oren A."/>
            <person name="Chaudhuri R.R."/>
            <person name="La Ragione R."/>
            <person name="Hildebrand F."/>
            <person name="Pallen M.J."/>
        </authorList>
    </citation>
    <scope>NUCLEOTIDE SEQUENCE</scope>
    <source>
        <strain evidence="1">6276</strain>
    </source>
</reference>
<dbReference type="Proteomes" id="UP000823928">
    <property type="component" value="Unassembled WGS sequence"/>
</dbReference>
<organism evidence="1 2">
    <name type="scientific">Candidatus Scatousia excrementigallinarum</name>
    <dbReference type="NCBI Taxonomy" id="2840935"/>
    <lineage>
        <taxon>Bacteria</taxon>
        <taxon>Candidatus Scatousia</taxon>
    </lineage>
</organism>
<protein>
    <recommendedName>
        <fullName evidence="3">VWFA domain-containing protein</fullName>
    </recommendedName>
</protein>
<proteinExistence type="predicted"/>
<evidence type="ECO:0000313" key="1">
    <source>
        <dbReference type="EMBL" id="HIS35580.1"/>
    </source>
</evidence>
<dbReference type="InterPro" id="IPR036465">
    <property type="entry name" value="vWFA_dom_sf"/>
</dbReference>
<dbReference type="AlphaFoldDB" id="A0A9D1EY03"/>
<evidence type="ECO:0000313" key="2">
    <source>
        <dbReference type="Proteomes" id="UP000823928"/>
    </source>
</evidence>
<dbReference type="Gene3D" id="3.40.50.410">
    <property type="entry name" value="von Willebrand factor, type A domain"/>
    <property type="match status" value="1"/>
</dbReference>